<protein>
    <submittedName>
        <fullName evidence="1">Uncharacterized protein</fullName>
    </submittedName>
</protein>
<dbReference type="EMBL" id="BABS01000051">
    <property type="protein sequence ID" value="GAA08794.1"/>
    <property type="molecule type" value="Genomic_DNA"/>
</dbReference>
<organism evidence="1 2">
    <name type="scientific">Acetobacter tropicalis NBRC 101654</name>
    <dbReference type="NCBI Taxonomy" id="749388"/>
    <lineage>
        <taxon>Bacteria</taxon>
        <taxon>Pseudomonadati</taxon>
        <taxon>Pseudomonadota</taxon>
        <taxon>Alphaproteobacteria</taxon>
        <taxon>Acetobacterales</taxon>
        <taxon>Acetobacteraceae</taxon>
        <taxon>Acetobacter</taxon>
    </lineage>
</organism>
<name>F7VEJ9_9PROT</name>
<gene>
    <name evidence="1" type="ORF">ATPR_1798</name>
</gene>
<accession>F7VEJ9</accession>
<comment type="caution">
    <text evidence="1">The sequence shown here is derived from an EMBL/GenBank/DDBJ whole genome shotgun (WGS) entry which is preliminary data.</text>
</comment>
<evidence type="ECO:0000313" key="1">
    <source>
        <dbReference type="EMBL" id="GAA08794.1"/>
    </source>
</evidence>
<sequence length="44" mass="4940">MGYDFYTGGKRGVLKPSISSGEAYKLRTDKNIESIFVNKTHSEN</sequence>
<evidence type="ECO:0000313" key="2">
    <source>
        <dbReference type="Proteomes" id="UP000004319"/>
    </source>
</evidence>
<dbReference type="AlphaFoldDB" id="F7VEJ9"/>
<proteinExistence type="predicted"/>
<reference evidence="1 2" key="1">
    <citation type="journal article" date="2011" name="Biochem. Biophys. Res. Commun.">
        <title>Increased number of Arginine-based salt bridges contributes to the thermotolerance of thermotolerant acetic acid bacteria, Acetobacter tropicalis SKU1100.</title>
        <authorList>
            <person name="Matsutani M."/>
            <person name="Hirakawa H."/>
            <person name="Nishikura M."/>
            <person name="Soemphol W."/>
            <person name="Ali I.A.I."/>
            <person name="Yakushi T."/>
            <person name="Matsushita K."/>
        </authorList>
    </citation>
    <scope>NUCLEOTIDE SEQUENCE [LARGE SCALE GENOMIC DNA]</scope>
    <source>
        <strain evidence="1 2">NBRC 101654</strain>
    </source>
</reference>
<dbReference type="Proteomes" id="UP000004319">
    <property type="component" value="Unassembled WGS sequence"/>
</dbReference>